<dbReference type="KEGG" id="scoe:CP976_19135"/>
<dbReference type="InterPro" id="IPR011008">
    <property type="entry name" value="Dimeric_a/b-barrel"/>
</dbReference>
<dbReference type="InterPro" id="IPR010753">
    <property type="entry name" value="DUF1330"/>
</dbReference>
<evidence type="ECO:0000313" key="3">
    <source>
        <dbReference type="Proteomes" id="UP000326598"/>
    </source>
</evidence>
<dbReference type="Proteomes" id="UP000326598">
    <property type="component" value="Chromosome"/>
</dbReference>
<feature type="domain" description="DUF1330" evidence="1">
    <location>
        <begin position="16"/>
        <end position="93"/>
    </location>
</feature>
<sequence length="97" mass="10774">MPPDRPEHGRRFLVLHAYKVQVLPVVAKFGGTYRVIAGNPSNVEGDWHPAYLVMLEFPSVEQAKAWYDSPEYEPLKRMRLASARGTGVLIEGLPAAG</sequence>
<reference evidence="2 3" key="1">
    <citation type="submission" date="2017-09" db="EMBL/GenBank/DDBJ databases">
        <authorList>
            <person name="Lee N."/>
            <person name="Cho B.-K."/>
        </authorList>
    </citation>
    <scope>NUCLEOTIDE SEQUENCE [LARGE SCALE GENOMIC DNA]</scope>
    <source>
        <strain evidence="2 3">ATCC 13740</strain>
    </source>
</reference>
<organism evidence="2 3">
    <name type="scientific">Streptomyces coeruleorubidus</name>
    <dbReference type="NCBI Taxonomy" id="116188"/>
    <lineage>
        <taxon>Bacteria</taxon>
        <taxon>Bacillati</taxon>
        <taxon>Actinomycetota</taxon>
        <taxon>Actinomycetes</taxon>
        <taxon>Kitasatosporales</taxon>
        <taxon>Streptomycetaceae</taxon>
        <taxon>Streptomyces</taxon>
    </lineage>
</organism>
<proteinExistence type="predicted"/>
<accession>A0A5J6IE01</accession>
<dbReference type="EMBL" id="CP023694">
    <property type="protein sequence ID" value="QEV30409.1"/>
    <property type="molecule type" value="Genomic_DNA"/>
</dbReference>
<dbReference type="AlphaFoldDB" id="A0A5J6IE01"/>
<protein>
    <submittedName>
        <fullName evidence="2">DUF1330 domain-containing protein</fullName>
    </submittedName>
</protein>
<name>A0A5J6IE01_STRC4</name>
<dbReference type="SUPFAM" id="SSF54909">
    <property type="entry name" value="Dimeric alpha+beta barrel"/>
    <property type="match status" value="1"/>
</dbReference>
<evidence type="ECO:0000259" key="1">
    <source>
        <dbReference type="Pfam" id="PF07045"/>
    </source>
</evidence>
<dbReference type="Gene3D" id="3.30.70.100">
    <property type="match status" value="1"/>
</dbReference>
<dbReference type="PANTHER" id="PTHR41521">
    <property type="match status" value="1"/>
</dbReference>
<dbReference type="PANTHER" id="PTHR41521:SF4">
    <property type="entry name" value="BLR0684 PROTEIN"/>
    <property type="match status" value="1"/>
</dbReference>
<evidence type="ECO:0000313" key="2">
    <source>
        <dbReference type="EMBL" id="QEV30409.1"/>
    </source>
</evidence>
<dbReference type="Pfam" id="PF07045">
    <property type="entry name" value="DUF1330"/>
    <property type="match status" value="1"/>
</dbReference>
<gene>
    <name evidence="2" type="ORF">CP976_19135</name>
</gene>